<evidence type="ECO:0008006" key="3">
    <source>
        <dbReference type="Google" id="ProtNLM"/>
    </source>
</evidence>
<dbReference type="eggNOG" id="ENOG502ZBK8">
    <property type="taxonomic scope" value="Bacteria"/>
</dbReference>
<dbReference type="EMBL" id="JQZW01000008">
    <property type="protein sequence ID" value="KGN98217.1"/>
    <property type="molecule type" value="Genomic_DNA"/>
</dbReference>
<comment type="caution">
    <text evidence="1">The sequence shown here is derived from an EMBL/GenBank/DDBJ whole genome shotgun (WGS) entry which is preliminary data.</text>
</comment>
<dbReference type="OrthoDB" id="1111796at2"/>
<reference evidence="1 2" key="1">
    <citation type="submission" date="2014-08" db="EMBL/GenBank/DDBJ databases">
        <title>Porphyromonas gingivicanis strain:COT-022_OH1391 Genome sequencing.</title>
        <authorList>
            <person name="Wallis C."/>
            <person name="Deusch O."/>
            <person name="O'Flynn C."/>
            <person name="Davis I."/>
            <person name="Jospin G."/>
            <person name="Darling A.E."/>
            <person name="Coil D.A."/>
            <person name="Alexiev A."/>
            <person name="Horsfall A."/>
            <person name="Kirkwood N."/>
            <person name="Harris S."/>
            <person name="Eisen J.A."/>
        </authorList>
    </citation>
    <scope>NUCLEOTIDE SEQUENCE [LARGE SCALE GENOMIC DNA]</scope>
    <source>
        <strain evidence="2">COT-022 OH1391</strain>
    </source>
</reference>
<accession>A0A0A2G708</accession>
<evidence type="ECO:0000313" key="1">
    <source>
        <dbReference type="EMBL" id="KGN98217.1"/>
    </source>
</evidence>
<dbReference type="STRING" id="266762.HQ36_04760"/>
<name>A0A0A2G708_9PORP</name>
<dbReference type="AlphaFoldDB" id="A0A0A2G708"/>
<dbReference type="RefSeq" id="WP_036883776.1">
    <property type="nucleotide sequence ID" value="NZ_JQZW01000008.1"/>
</dbReference>
<keyword evidence="2" id="KW-1185">Reference proteome</keyword>
<protein>
    <recommendedName>
        <fullName evidence="3">Outer membrane porin, OprD family</fullName>
    </recommendedName>
</protein>
<evidence type="ECO:0000313" key="2">
    <source>
        <dbReference type="Proteomes" id="UP000030134"/>
    </source>
</evidence>
<dbReference type="Proteomes" id="UP000030134">
    <property type="component" value="Unassembled WGS sequence"/>
</dbReference>
<sequence length="384" mass="43369">MKQAISWFLLLVLSLPLGAQIEKKGWSIAMEAETFFRNNEYSAPYGTGYTLPGYKLAAKGTYEKRFSFGMARLEGGVYAMGYFGAKTYPKGTWFAELPHWTDQSEVQRGARLLPLVGITYVPNEHLTLRMGLLDRTLHHGLIAPLYNPELRYTADPEQGVQFVWNYPAFRGDVWIDWQSFIFRADRHQEAFTAGLTTSFPLCTTDAYRMEGSVQAIATHRGGEINWLRSDTVHTYAATSLGVKQTLSPFASSPDKTLSLEIYFLLSSMRTAEPNNPIGKGIYAGLEFASRRLSVATSYWRGWHFVTPMGGPFVNSRALWEGPYVADASQTSYLSLKGHYAFIKGRSLSLGLQAQAWYHLLPTTSKSRLSHALELYLSFMPQWKW</sequence>
<organism evidence="1 2">
    <name type="scientific">Porphyromonas gingivicanis</name>
    <dbReference type="NCBI Taxonomy" id="266762"/>
    <lineage>
        <taxon>Bacteria</taxon>
        <taxon>Pseudomonadati</taxon>
        <taxon>Bacteroidota</taxon>
        <taxon>Bacteroidia</taxon>
        <taxon>Bacteroidales</taxon>
        <taxon>Porphyromonadaceae</taxon>
        <taxon>Porphyromonas</taxon>
    </lineage>
</organism>
<proteinExistence type="predicted"/>
<gene>
    <name evidence="1" type="ORF">HQ36_04760</name>
</gene>